<dbReference type="Pfam" id="PF13560">
    <property type="entry name" value="HTH_31"/>
    <property type="match status" value="1"/>
</dbReference>
<dbReference type="InterPro" id="IPR041413">
    <property type="entry name" value="MLTR_LBD"/>
</dbReference>
<dbReference type="PANTHER" id="PTHR35010:SF2">
    <property type="entry name" value="BLL4672 PROTEIN"/>
    <property type="match status" value="1"/>
</dbReference>
<dbReference type="EMBL" id="JBEUKS010000004">
    <property type="protein sequence ID" value="MFC1439442.1"/>
    <property type="molecule type" value="Genomic_DNA"/>
</dbReference>
<dbReference type="InterPro" id="IPR001387">
    <property type="entry name" value="Cro/C1-type_HTH"/>
</dbReference>
<dbReference type="Pfam" id="PF17765">
    <property type="entry name" value="MLTR_LBD"/>
    <property type="match status" value="1"/>
</dbReference>
<sequence length="283" mass="30978">MATTNHFGIALRGWRERLSPPDGDGRRVQGLRREELARLSGVSVDYVVRLEQGRARNPSAQVVTALARALQLPPAERDHLFRCASLLPPSDGDVPMQVPVRVRQLMLRLEDTPLAVYAADWTLVAWNRMWTALIGDPDSYGWDQRNLVAGMFRSVGPTGAGPHRPESIAEWPVRSSAGDAAEEAALVADLRSTAAAYPADRRLAALVERLTRTSPRFAELWSSGTVGAIGGDRKTIEHPRLGDITVDLEVLMVSGSDLRIITYTAEAGTADAEKLERLRLSGR</sequence>
<feature type="domain" description="HTH cro/C1-type" evidence="1">
    <location>
        <begin position="26"/>
        <end position="77"/>
    </location>
</feature>
<dbReference type="InterPro" id="IPR010982">
    <property type="entry name" value="Lambda_DNA-bd_dom_sf"/>
</dbReference>
<organism evidence="2 3">
    <name type="scientific">Streptacidiphilus jeojiensis</name>
    <dbReference type="NCBI Taxonomy" id="3229225"/>
    <lineage>
        <taxon>Bacteria</taxon>
        <taxon>Bacillati</taxon>
        <taxon>Actinomycetota</taxon>
        <taxon>Actinomycetes</taxon>
        <taxon>Kitasatosporales</taxon>
        <taxon>Streptomycetaceae</taxon>
        <taxon>Streptacidiphilus</taxon>
    </lineage>
</organism>
<dbReference type="Proteomes" id="UP001592581">
    <property type="component" value="Unassembled WGS sequence"/>
</dbReference>
<dbReference type="PANTHER" id="PTHR35010">
    <property type="entry name" value="BLL4672 PROTEIN-RELATED"/>
    <property type="match status" value="1"/>
</dbReference>
<evidence type="ECO:0000259" key="1">
    <source>
        <dbReference type="PROSITE" id="PS50943"/>
    </source>
</evidence>
<dbReference type="Gene3D" id="3.30.450.180">
    <property type="match status" value="1"/>
</dbReference>
<name>A0ABV6XMM6_9ACTN</name>
<dbReference type="SMART" id="SM00530">
    <property type="entry name" value="HTH_XRE"/>
    <property type="match status" value="1"/>
</dbReference>
<dbReference type="PROSITE" id="PS50943">
    <property type="entry name" value="HTH_CROC1"/>
    <property type="match status" value="1"/>
</dbReference>
<proteinExistence type="predicted"/>
<dbReference type="CDD" id="cd00093">
    <property type="entry name" value="HTH_XRE"/>
    <property type="match status" value="1"/>
</dbReference>
<dbReference type="RefSeq" id="WP_380564877.1">
    <property type="nucleotide sequence ID" value="NZ_JBEUKS010000004.1"/>
</dbReference>
<keyword evidence="3" id="KW-1185">Reference proteome</keyword>
<evidence type="ECO:0000313" key="2">
    <source>
        <dbReference type="EMBL" id="MFC1439442.1"/>
    </source>
</evidence>
<protein>
    <submittedName>
        <fullName evidence="2">Helix-turn-helix transcriptional regulator</fullName>
    </submittedName>
</protein>
<comment type="caution">
    <text evidence="2">The sequence shown here is derived from an EMBL/GenBank/DDBJ whole genome shotgun (WGS) entry which is preliminary data.</text>
</comment>
<dbReference type="SUPFAM" id="SSF47413">
    <property type="entry name" value="lambda repressor-like DNA-binding domains"/>
    <property type="match status" value="1"/>
</dbReference>
<gene>
    <name evidence="2" type="ORF">ABUW04_14360</name>
</gene>
<reference evidence="2 3" key="1">
    <citation type="submission" date="2024-06" db="EMBL/GenBank/DDBJ databases">
        <authorList>
            <person name="Lee S.D."/>
        </authorList>
    </citation>
    <scope>NUCLEOTIDE SEQUENCE [LARGE SCALE GENOMIC DNA]</scope>
    <source>
        <strain evidence="2 3">N1-10</strain>
    </source>
</reference>
<accession>A0ABV6XMM6</accession>
<dbReference type="Gene3D" id="1.10.260.40">
    <property type="entry name" value="lambda repressor-like DNA-binding domains"/>
    <property type="match status" value="1"/>
</dbReference>
<evidence type="ECO:0000313" key="3">
    <source>
        <dbReference type="Proteomes" id="UP001592581"/>
    </source>
</evidence>